<protein>
    <submittedName>
        <fullName evidence="1">Uncharacterized protein</fullName>
    </submittedName>
</protein>
<dbReference type="EMBL" id="MLFR01000002">
    <property type="protein sequence ID" value="ORM71171.1"/>
    <property type="molecule type" value="Genomic_DNA"/>
</dbReference>
<dbReference type="AlphaFoldDB" id="A0A1X1D3R6"/>
<name>A0A1X1D3R6_9GAMM</name>
<dbReference type="OrthoDB" id="6539061at2"/>
<accession>A0A1X1D3R6</accession>
<comment type="caution">
    <text evidence="1">The sequence shown here is derived from an EMBL/GenBank/DDBJ whole genome shotgun (WGS) entry which is preliminary data.</text>
</comment>
<proteinExistence type="predicted"/>
<sequence length="104" mass="12536">MDIASVKSLSRFYYSLLVSVRMFRKEGNNFTLKGRKRHISGWLNQAKNRKLFSRVVFQDIEWLMIQNQKLHPDVMERQLLKIYRTSRFICLTAGVRTFKYIMNE</sequence>
<evidence type="ECO:0000313" key="2">
    <source>
        <dbReference type="Proteomes" id="UP000193558"/>
    </source>
</evidence>
<reference evidence="1 2" key="1">
    <citation type="journal article" date="2017" name="Antonie Van Leeuwenhoek">
        <title>Phylogenomic resolution of the bacterial genus Pantoea and its relationship with Erwinia and Tatumella.</title>
        <authorList>
            <person name="Palmer M."/>
            <person name="Steenkamp E.T."/>
            <person name="Coetzee M.P."/>
            <person name="Chan W.Y."/>
            <person name="van Zyl E."/>
            <person name="De Maayer P."/>
            <person name="Coutinho T.A."/>
            <person name="Blom J."/>
            <person name="Smits T.H."/>
            <person name="Duffy B."/>
            <person name="Venter S.N."/>
        </authorList>
    </citation>
    <scope>NUCLEOTIDE SEQUENCE [LARGE SCALE GENOMIC DNA]</scope>
    <source>
        <strain evidence="1 2">LMG 26275</strain>
    </source>
</reference>
<evidence type="ECO:0000313" key="1">
    <source>
        <dbReference type="EMBL" id="ORM71171.1"/>
    </source>
</evidence>
<gene>
    <name evidence="1" type="ORF">HA51_04645</name>
</gene>
<dbReference type="Proteomes" id="UP000193558">
    <property type="component" value="Unassembled WGS sequence"/>
</dbReference>
<dbReference type="RefSeq" id="WP_084932463.1">
    <property type="nucleotide sequence ID" value="NZ_MLFR01000002.1"/>
</dbReference>
<organism evidence="1 2">
    <name type="scientific">Pantoea rwandensis</name>
    <dbReference type="NCBI Taxonomy" id="1076550"/>
    <lineage>
        <taxon>Bacteria</taxon>
        <taxon>Pseudomonadati</taxon>
        <taxon>Pseudomonadota</taxon>
        <taxon>Gammaproteobacteria</taxon>
        <taxon>Enterobacterales</taxon>
        <taxon>Erwiniaceae</taxon>
        <taxon>Pantoea</taxon>
    </lineage>
</organism>